<evidence type="ECO:0000313" key="2">
    <source>
        <dbReference type="Proteomes" id="UP001252875"/>
    </source>
</evidence>
<gene>
    <name evidence="1" type="ORF">P7D85_13585</name>
</gene>
<comment type="caution">
    <text evidence="1">The sequence shown here is derived from an EMBL/GenBank/DDBJ whole genome shotgun (WGS) entry which is preliminary data.</text>
</comment>
<keyword evidence="2" id="KW-1185">Reference proteome</keyword>
<evidence type="ECO:0000313" key="1">
    <source>
        <dbReference type="EMBL" id="MDT2600814.1"/>
    </source>
</evidence>
<reference evidence="1 2" key="1">
    <citation type="submission" date="2023-03" db="EMBL/GenBank/DDBJ databases">
        <authorList>
            <person name="Shen W."/>
            <person name="Cai J."/>
        </authorList>
    </citation>
    <scope>NUCLEOTIDE SEQUENCE [LARGE SCALE GENOMIC DNA]</scope>
    <source>
        <strain evidence="1 2">D6-4</strain>
    </source>
</reference>
<protein>
    <submittedName>
        <fullName evidence="1">Uncharacterized protein</fullName>
    </submittedName>
</protein>
<dbReference type="RefSeq" id="WP_311823060.1">
    <property type="nucleotide sequence ID" value="NZ_JARPYF010000008.1"/>
</dbReference>
<dbReference type="Proteomes" id="UP001252875">
    <property type="component" value="Unassembled WGS sequence"/>
</dbReference>
<dbReference type="EMBL" id="JARPYI010000008">
    <property type="protein sequence ID" value="MDT2600814.1"/>
    <property type="molecule type" value="Genomic_DNA"/>
</dbReference>
<proteinExistence type="predicted"/>
<accession>A0ABU3F100</accession>
<organism evidence="1 2">
    <name type="scientific">Enterococcus hulanensis</name>
    <dbReference type="NCBI Taxonomy" id="2559929"/>
    <lineage>
        <taxon>Bacteria</taxon>
        <taxon>Bacillati</taxon>
        <taxon>Bacillota</taxon>
        <taxon>Bacilli</taxon>
        <taxon>Lactobacillales</taxon>
        <taxon>Enterococcaceae</taxon>
        <taxon>Enterococcus</taxon>
    </lineage>
</organism>
<sequence length="162" mass="18749">MSIGMYLASDHKLTTTPQSASSELLSINDLKKYENYATLISNLKTNLGIDPQASDPNEKLFVLLDDEEEVFSVMRDRDEGTINQYTDKPFIYYVDIYNWEQFYQSFANYLQSLQAPFELWEIWEGTVDLQALETVQLDELNEQALEKLFGNNEYSNPVVGVY</sequence>
<name>A0ABU3F100_9ENTE</name>